<comment type="caution">
    <text evidence="1">The sequence shown here is derived from an EMBL/GenBank/DDBJ whole genome shotgun (WGS) entry which is preliminary data.</text>
</comment>
<keyword evidence="2" id="KW-1185">Reference proteome</keyword>
<sequence length="65" mass="8009">MERDLPRTSRRRCTLAPSLRNRKSRLGFLFDIWFRARRAEELTANLKHFARLQSKQPWRTVPRWQ</sequence>
<dbReference type="AlphaFoldDB" id="A0A5E4B6U5"/>
<accession>A0A5E4B6U5</accession>
<feature type="non-terminal residue" evidence="1">
    <location>
        <position position="65"/>
    </location>
</feature>
<dbReference type="EMBL" id="CABDUW010000288">
    <property type="protein sequence ID" value="VTJ64946.1"/>
    <property type="molecule type" value="Genomic_DNA"/>
</dbReference>
<gene>
    <name evidence="1" type="ORF">MONAX_5E029246</name>
</gene>
<protein>
    <submittedName>
        <fullName evidence="1">Uncharacterized protein</fullName>
    </submittedName>
</protein>
<organism evidence="1 2">
    <name type="scientific">Marmota monax</name>
    <name type="common">Woodchuck</name>
    <dbReference type="NCBI Taxonomy" id="9995"/>
    <lineage>
        <taxon>Eukaryota</taxon>
        <taxon>Metazoa</taxon>
        <taxon>Chordata</taxon>
        <taxon>Craniata</taxon>
        <taxon>Vertebrata</taxon>
        <taxon>Euteleostomi</taxon>
        <taxon>Mammalia</taxon>
        <taxon>Eutheria</taxon>
        <taxon>Euarchontoglires</taxon>
        <taxon>Glires</taxon>
        <taxon>Rodentia</taxon>
        <taxon>Sciuromorpha</taxon>
        <taxon>Sciuridae</taxon>
        <taxon>Xerinae</taxon>
        <taxon>Marmotini</taxon>
        <taxon>Marmota</taxon>
    </lineage>
</organism>
<proteinExistence type="predicted"/>
<name>A0A5E4B6U5_MARMO</name>
<evidence type="ECO:0000313" key="2">
    <source>
        <dbReference type="Proteomes" id="UP000335636"/>
    </source>
</evidence>
<reference evidence="1" key="1">
    <citation type="submission" date="2019-04" db="EMBL/GenBank/DDBJ databases">
        <authorList>
            <person name="Alioto T."/>
            <person name="Alioto T."/>
        </authorList>
    </citation>
    <scope>NUCLEOTIDE SEQUENCE [LARGE SCALE GENOMIC DNA]</scope>
</reference>
<evidence type="ECO:0000313" key="1">
    <source>
        <dbReference type="EMBL" id="VTJ64946.1"/>
    </source>
</evidence>
<dbReference type="Proteomes" id="UP000335636">
    <property type="component" value="Unassembled WGS sequence"/>
</dbReference>